<accession>A0A2A2L357</accession>
<name>A0A2A2L357_9BILA</name>
<dbReference type="OrthoDB" id="296522at2759"/>
<evidence type="ECO:0000313" key="1">
    <source>
        <dbReference type="EMBL" id="PAV80612.1"/>
    </source>
</evidence>
<dbReference type="AlphaFoldDB" id="A0A2A2L357"/>
<proteinExistence type="predicted"/>
<comment type="caution">
    <text evidence="1">The sequence shown here is derived from an EMBL/GenBank/DDBJ whole genome shotgun (WGS) entry which is preliminary data.</text>
</comment>
<organism evidence="1 2">
    <name type="scientific">Diploscapter pachys</name>
    <dbReference type="NCBI Taxonomy" id="2018661"/>
    <lineage>
        <taxon>Eukaryota</taxon>
        <taxon>Metazoa</taxon>
        <taxon>Ecdysozoa</taxon>
        <taxon>Nematoda</taxon>
        <taxon>Chromadorea</taxon>
        <taxon>Rhabditida</taxon>
        <taxon>Rhabditina</taxon>
        <taxon>Rhabditomorpha</taxon>
        <taxon>Rhabditoidea</taxon>
        <taxon>Rhabditidae</taxon>
        <taxon>Diploscapter</taxon>
    </lineage>
</organism>
<reference evidence="1 2" key="1">
    <citation type="journal article" date="2017" name="Curr. Biol.">
        <title>Genome architecture and evolution of a unichromosomal asexual nematode.</title>
        <authorList>
            <person name="Fradin H."/>
            <person name="Zegar C."/>
            <person name="Gutwein M."/>
            <person name="Lucas J."/>
            <person name="Kovtun M."/>
            <person name="Corcoran D."/>
            <person name="Baugh L.R."/>
            <person name="Kiontke K."/>
            <person name="Gunsalus K."/>
            <person name="Fitch D.H."/>
            <person name="Piano F."/>
        </authorList>
    </citation>
    <scope>NUCLEOTIDE SEQUENCE [LARGE SCALE GENOMIC DNA]</scope>
    <source>
        <strain evidence="1">PF1309</strain>
    </source>
</reference>
<protein>
    <submittedName>
        <fullName evidence="1">Uncharacterized protein</fullName>
    </submittedName>
</protein>
<dbReference type="Proteomes" id="UP000218231">
    <property type="component" value="Unassembled WGS sequence"/>
</dbReference>
<keyword evidence="2" id="KW-1185">Reference proteome</keyword>
<sequence>MAFSISQAVLTHRESLSTFPIPGHPDWAMTFKNYRVTGNMISGAAQQHKKRLIPLRKTDAMSHAARHNGRTLDDIWKNGGNDVFQVSAKLSDKRISHIAATRGS</sequence>
<dbReference type="EMBL" id="LIAE01007244">
    <property type="protein sequence ID" value="PAV80612.1"/>
    <property type="molecule type" value="Genomic_DNA"/>
</dbReference>
<dbReference type="STRING" id="2018661.A0A2A2L357"/>
<gene>
    <name evidence="1" type="ORF">WR25_23978</name>
</gene>
<evidence type="ECO:0000313" key="2">
    <source>
        <dbReference type="Proteomes" id="UP000218231"/>
    </source>
</evidence>